<dbReference type="AlphaFoldDB" id="A0A0G4PPK1"/>
<accession>A0A0G4PPK1</accession>
<proteinExistence type="predicted"/>
<name>A0A0G4PPK1_PENC3</name>
<sequence>MPISLVQIYVGYTELYLDMYFPPLIAVTFTCREYGEGVPVHVDRSK</sequence>
<organism evidence="1 2">
    <name type="scientific">Penicillium camemberti (strain FM 013)</name>
    <dbReference type="NCBI Taxonomy" id="1429867"/>
    <lineage>
        <taxon>Eukaryota</taxon>
        <taxon>Fungi</taxon>
        <taxon>Dikarya</taxon>
        <taxon>Ascomycota</taxon>
        <taxon>Pezizomycotina</taxon>
        <taxon>Eurotiomycetes</taxon>
        <taxon>Eurotiomycetidae</taxon>
        <taxon>Eurotiales</taxon>
        <taxon>Aspergillaceae</taxon>
        <taxon>Penicillium</taxon>
    </lineage>
</organism>
<dbReference type="Proteomes" id="UP000053732">
    <property type="component" value="Unassembled WGS sequence"/>
</dbReference>
<evidence type="ECO:0000313" key="1">
    <source>
        <dbReference type="EMBL" id="CRL28138.1"/>
    </source>
</evidence>
<evidence type="ECO:0000313" key="2">
    <source>
        <dbReference type="Proteomes" id="UP000053732"/>
    </source>
</evidence>
<dbReference type="EMBL" id="HG793159">
    <property type="protein sequence ID" value="CRL28138.1"/>
    <property type="molecule type" value="Genomic_DNA"/>
</dbReference>
<keyword evidence="2" id="KW-1185">Reference proteome</keyword>
<reference evidence="1 2" key="1">
    <citation type="journal article" date="2014" name="Nat. Commun.">
        <title>Multiple recent horizontal transfers of a large genomic region in cheese making fungi.</title>
        <authorList>
            <person name="Cheeseman K."/>
            <person name="Ropars J."/>
            <person name="Renault P."/>
            <person name="Dupont J."/>
            <person name="Gouzy J."/>
            <person name="Branca A."/>
            <person name="Abraham A.L."/>
            <person name="Ceppi M."/>
            <person name="Conseiller E."/>
            <person name="Debuchy R."/>
            <person name="Malagnac F."/>
            <person name="Goarin A."/>
            <person name="Silar P."/>
            <person name="Lacoste S."/>
            <person name="Sallet E."/>
            <person name="Bensimon A."/>
            <person name="Giraud T."/>
            <person name="Brygoo Y."/>
        </authorList>
    </citation>
    <scope>NUCLEOTIDE SEQUENCE [LARGE SCALE GENOMIC DNA]</scope>
    <source>
        <strain evidence="2">FM 013</strain>
    </source>
</reference>
<protein>
    <submittedName>
        <fullName evidence="1">Str. FM013</fullName>
    </submittedName>
</protein>
<gene>
    <name evidence="1" type="ORF">PCAMFM013_S026g000003</name>
</gene>